<evidence type="ECO:0000256" key="8">
    <source>
        <dbReference type="ARBA" id="ARBA00023136"/>
    </source>
</evidence>
<dbReference type="STRING" id="1391654.AKJ09_10914"/>
<keyword evidence="6" id="KW-0378">Hydrolase</keyword>
<feature type="transmembrane region" description="Helical" evidence="11">
    <location>
        <begin position="90"/>
        <end position="107"/>
    </location>
</feature>
<evidence type="ECO:0000256" key="7">
    <source>
        <dbReference type="ARBA" id="ARBA00022989"/>
    </source>
</evidence>
<keyword evidence="5" id="KW-0064">Aspartyl protease</keyword>
<evidence type="ECO:0000256" key="5">
    <source>
        <dbReference type="ARBA" id="ARBA00022750"/>
    </source>
</evidence>
<evidence type="ECO:0000256" key="11">
    <source>
        <dbReference type="SAM" id="Phobius"/>
    </source>
</evidence>
<keyword evidence="2" id="KW-1003">Cell membrane</keyword>
<feature type="transmembrane region" description="Helical" evidence="11">
    <location>
        <begin position="53"/>
        <end position="70"/>
    </location>
</feature>
<name>A0A0K1QER4_9BACT</name>
<keyword evidence="12" id="KW-0449">Lipoprotein</keyword>
<keyword evidence="13" id="KW-1185">Reference proteome</keyword>
<dbReference type="GO" id="GO:0016020">
    <property type="term" value="C:membrane"/>
    <property type="evidence" value="ECO:0007669"/>
    <property type="project" value="InterPro"/>
</dbReference>
<dbReference type="KEGG" id="llu:AKJ09_10914"/>
<evidence type="ECO:0000256" key="9">
    <source>
        <dbReference type="RuleBase" id="RU004181"/>
    </source>
</evidence>
<evidence type="ECO:0000256" key="3">
    <source>
        <dbReference type="ARBA" id="ARBA00022670"/>
    </source>
</evidence>
<proteinExistence type="inferred from homology"/>
<evidence type="ECO:0000256" key="10">
    <source>
        <dbReference type="SAM" id="MobiDB-lite"/>
    </source>
</evidence>
<dbReference type="EMBL" id="CP012333">
    <property type="protein sequence ID" value="AKV04251.1"/>
    <property type="molecule type" value="Genomic_DNA"/>
</dbReference>
<accession>A0A0K1QER4</accession>
<dbReference type="Pfam" id="PF01252">
    <property type="entry name" value="Peptidase_A8"/>
    <property type="match status" value="1"/>
</dbReference>
<reference evidence="12 13" key="1">
    <citation type="submission" date="2015-08" db="EMBL/GenBank/DDBJ databases">
        <authorList>
            <person name="Babu N.S."/>
            <person name="Beckwith C.J."/>
            <person name="Beseler K.G."/>
            <person name="Brison A."/>
            <person name="Carone J.V."/>
            <person name="Caskin T.P."/>
            <person name="Diamond M."/>
            <person name="Durham M.E."/>
            <person name="Foxe J.M."/>
            <person name="Go M."/>
            <person name="Henderson B.A."/>
            <person name="Jones I.B."/>
            <person name="McGettigan J.A."/>
            <person name="Micheletti S.J."/>
            <person name="Nasrallah M.E."/>
            <person name="Ortiz D."/>
            <person name="Piller C.R."/>
            <person name="Privatt S.R."/>
            <person name="Schneider S.L."/>
            <person name="Sharp S."/>
            <person name="Smith T.C."/>
            <person name="Stanton J.D."/>
            <person name="Ullery H.E."/>
            <person name="Wilson R.J."/>
            <person name="Serrano M.G."/>
            <person name="Buck G."/>
            <person name="Lee V."/>
            <person name="Wang Y."/>
            <person name="Carvalho R."/>
            <person name="Voegtly L."/>
            <person name="Shi R."/>
            <person name="Duckworth R."/>
            <person name="Johnson A."/>
            <person name="Loviza R."/>
            <person name="Walstead R."/>
            <person name="Shah Z."/>
            <person name="Kiflezghi M."/>
            <person name="Wade K."/>
            <person name="Ball S.L."/>
            <person name="Bradley K.W."/>
            <person name="Asai D.J."/>
            <person name="Bowman C.A."/>
            <person name="Russell D.A."/>
            <person name="Pope W.H."/>
            <person name="Jacobs-Sera D."/>
            <person name="Hendrix R.W."/>
            <person name="Hatfull G.F."/>
        </authorList>
    </citation>
    <scope>NUCLEOTIDE SEQUENCE [LARGE SCALE GENOMIC DNA]</scope>
    <source>
        <strain evidence="12 13">DSM 27648</strain>
    </source>
</reference>
<keyword evidence="7 11" id="KW-1133">Transmembrane helix</keyword>
<keyword evidence="8 11" id="KW-0472">Membrane</keyword>
<feature type="transmembrane region" description="Helical" evidence="11">
    <location>
        <begin position="26"/>
        <end position="46"/>
    </location>
</feature>
<evidence type="ECO:0000256" key="2">
    <source>
        <dbReference type="ARBA" id="ARBA00022475"/>
    </source>
</evidence>
<gene>
    <name evidence="12" type="ORF">AKJ09_10914</name>
</gene>
<sequence>MVELRYAQNPDIAFSALRLLGVRPPAGALAAGAIALLVVVAVLWVASRRKLSLAQHGGFAMVAAGAIGNVLDRVANGYVVDFIHVTRWPIFNVADIVIVFGVLLLAFGGRLGGRMETGGAPPSEPPCPPSGPSMQPW</sequence>
<feature type="compositionally biased region" description="Pro residues" evidence="10">
    <location>
        <begin position="122"/>
        <end position="131"/>
    </location>
</feature>
<dbReference type="AlphaFoldDB" id="A0A0K1QER4"/>
<organism evidence="12 13">
    <name type="scientific">Labilithrix luteola</name>
    <dbReference type="NCBI Taxonomy" id="1391654"/>
    <lineage>
        <taxon>Bacteria</taxon>
        <taxon>Pseudomonadati</taxon>
        <taxon>Myxococcota</taxon>
        <taxon>Polyangia</taxon>
        <taxon>Polyangiales</taxon>
        <taxon>Labilitrichaceae</taxon>
        <taxon>Labilithrix</taxon>
    </lineage>
</organism>
<dbReference type="PANTHER" id="PTHR33695">
    <property type="entry name" value="LIPOPROTEIN SIGNAL PEPTIDASE"/>
    <property type="match status" value="1"/>
</dbReference>
<evidence type="ECO:0000256" key="4">
    <source>
        <dbReference type="ARBA" id="ARBA00022692"/>
    </source>
</evidence>
<dbReference type="InterPro" id="IPR001872">
    <property type="entry name" value="Peptidase_A8"/>
</dbReference>
<dbReference type="PANTHER" id="PTHR33695:SF1">
    <property type="entry name" value="LIPOPROTEIN SIGNAL PEPTIDASE"/>
    <property type="match status" value="1"/>
</dbReference>
<evidence type="ECO:0000256" key="1">
    <source>
        <dbReference type="ARBA" id="ARBA00006139"/>
    </source>
</evidence>
<evidence type="ECO:0000313" key="12">
    <source>
        <dbReference type="EMBL" id="AKV04251.1"/>
    </source>
</evidence>
<feature type="region of interest" description="Disordered" evidence="10">
    <location>
        <begin position="116"/>
        <end position="137"/>
    </location>
</feature>
<dbReference type="PROSITE" id="PS00855">
    <property type="entry name" value="SPASE_II"/>
    <property type="match status" value="1"/>
</dbReference>
<keyword evidence="4 11" id="KW-0812">Transmembrane</keyword>
<keyword evidence="3" id="KW-0645">Protease</keyword>
<dbReference type="Proteomes" id="UP000064967">
    <property type="component" value="Chromosome"/>
</dbReference>
<dbReference type="GO" id="GO:0006508">
    <property type="term" value="P:proteolysis"/>
    <property type="evidence" value="ECO:0007669"/>
    <property type="project" value="UniProtKB-KW"/>
</dbReference>
<protein>
    <submittedName>
        <fullName evidence="12">Lipoprotein signal peptidase</fullName>
    </submittedName>
</protein>
<evidence type="ECO:0000256" key="6">
    <source>
        <dbReference type="ARBA" id="ARBA00022801"/>
    </source>
</evidence>
<comment type="similarity">
    <text evidence="1 9">Belongs to the peptidase A8 family.</text>
</comment>
<dbReference type="PRINTS" id="PR00781">
    <property type="entry name" value="LIPOSIGPTASE"/>
</dbReference>
<dbReference type="GO" id="GO:0004190">
    <property type="term" value="F:aspartic-type endopeptidase activity"/>
    <property type="evidence" value="ECO:0007669"/>
    <property type="project" value="UniProtKB-KW"/>
</dbReference>
<evidence type="ECO:0000313" key="13">
    <source>
        <dbReference type="Proteomes" id="UP000064967"/>
    </source>
</evidence>